<proteinExistence type="predicted"/>
<name>A4FY46_METM5</name>
<accession>A4FY46</accession>
<evidence type="ECO:0000313" key="4">
    <source>
        <dbReference type="EMBL" id="ABO35130.1"/>
    </source>
</evidence>
<dbReference type="CDD" id="cd10150">
    <property type="entry name" value="CobN_like"/>
    <property type="match status" value="1"/>
</dbReference>
<dbReference type="Pfam" id="PF02514">
    <property type="entry name" value="CobN-Mg_chel"/>
    <property type="match status" value="1"/>
</dbReference>
<dbReference type="HOGENOM" id="CLU_002017_4_1_2"/>
<feature type="region of interest" description="Disordered" evidence="1">
    <location>
        <begin position="1640"/>
        <end position="1695"/>
    </location>
</feature>
<keyword evidence="2" id="KW-0472">Membrane</keyword>
<feature type="compositionally biased region" description="Low complexity" evidence="1">
    <location>
        <begin position="1658"/>
        <end position="1676"/>
    </location>
</feature>
<reference evidence="4 5" key="1">
    <citation type="submission" date="2007-03" db="EMBL/GenBank/DDBJ databases">
        <title>Complete sequence of chromosome of Methanococcus maripaludis C5.</title>
        <authorList>
            <consortium name="US DOE Joint Genome Institute"/>
            <person name="Copeland A."/>
            <person name="Lucas S."/>
            <person name="Lapidus A."/>
            <person name="Barry K."/>
            <person name="Glavina del Rio T."/>
            <person name="Dalin E."/>
            <person name="Tice H."/>
            <person name="Pitluck S."/>
            <person name="Chertkov O."/>
            <person name="Brettin T."/>
            <person name="Bruce D."/>
            <person name="Han C."/>
            <person name="Detter J.C."/>
            <person name="Schmutz J."/>
            <person name="Larimer F."/>
            <person name="Land M."/>
            <person name="Hauser L."/>
            <person name="Kyrpides N."/>
            <person name="Mikhailova N."/>
            <person name="Sieprawska-Lupa M."/>
            <person name="Whitman W.B."/>
            <person name="Richardson P."/>
        </authorList>
    </citation>
    <scope>NUCLEOTIDE SEQUENCE [LARGE SCALE GENOMIC DNA]</scope>
    <source>
        <strain evidence="5">C5 / ATCC BAA-1333</strain>
    </source>
</reference>
<feature type="transmembrane region" description="Helical" evidence="2">
    <location>
        <begin position="1700"/>
        <end position="1718"/>
    </location>
</feature>
<dbReference type="Proteomes" id="UP000000253">
    <property type="component" value="Chromosome"/>
</dbReference>
<evidence type="ECO:0000256" key="2">
    <source>
        <dbReference type="SAM" id="Phobius"/>
    </source>
</evidence>
<feature type="domain" description="CobN/magnesium chelatase" evidence="3">
    <location>
        <begin position="437"/>
        <end position="1537"/>
    </location>
</feature>
<dbReference type="EMBL" id="CP000609">
    <property type="protein sequence ID" value="ABO35130.1"/>
    <property type="molecule type" value="Genomic_DNA"/>
</dbReference>
<keyword evidence="4" id="KW-0436">Ligase</keyword>
<keyword evidence="2" id="KW-0812">Transmembrane</keyword>
<evidence type="ECO:0000259" key="3">
    <source>
        <dbReference type="Pfam" id="PF02514"/>
    </source>
</evidence>
<dbReference type="KEGG" id="mmq:MmarC5_0820"/>
<gene>
    <name evidence="4" type="ordered locus">MmarC5_0820</name>
</gene>
<dbReference type="InterPro" id="IPR003672">
    <property type="entry name" value="CobN/Mg_chltase"/>
</dbReference>
<organism evidence="4 5">
    <name type="scientific">Methanococcus maripaludis (strain C5 / ATCC BAA-1333)</name>
    <dbReference type="NCBI Taxonomy" id="402880"/>
    <lineage>
        <taxon>Archaea</taxon>
        <taxon>Methanobacteriati</taxon>
        <taxon>Methanobacteriota</taxon>
        <taxon>Methanomada group</taxon>
        <taxon>Methanococci</taxon>
        <taxon>Methanococcales</taxon>
        <taxon>Methanococcaceae</taxon>
        <taxon>Methanococcus</taxon>
    </lineage>
</organism>
<dbReference type="PANTHER" id="PTHR44119:SF4">
    <property type="entry name" value="AEROBIC COBALTOCHELATASE SUBUNIT COBN"/>
    <property type="match status" value="1"/>
</dbReference>
<dbReference type="eggNOG" id="arCOG03022">
    <property type="taxonomic scope" value="Archaea"/>
</dbReference>
<sequence length="1738" mass="194299">MRFKNIFLILLSLLLLSSLTAVSADIGDEGKVRVTYLCYTPNEALELASESNDYSDLIEYTYIDYLTADYSALTSDILNATETGFLETQDVIICDAFMDLAINDPSIDASLRSAKENGAEMYCLRPMTTSLDGFSYFDYVSDGYRNDTVCDYYQNMGTDGEGLENAENLLTYLAAGAPGFVDTVTITGGKVDTSKYVFVLGSDVNTDALNSAILDETIANNLNITVFTKDNPVPEGFDFSDYGMIFIDSQSVSLVEDWTFSIKSAAKGGANVIVYNLSSNVSISNIDLRSDEYTDIERYWVQGGDVNLENMIKLMGQKFSGLWTKEEISEPEIVKEKVNITLIDSAGKAFYLKQIVENRTIITDNFNIRMMTSEEAVANLTDASDQDIIILYMASDISSLEPVFADARDNYGTDICFVASPEDSRNTLNLSVNNVLYNYVENDGPTNMENLVRYIGAEVENYYIEYGPLADPAIPIDGIYHPDAFPRIFADSTEYLEWYSSRTDGHAYDENAPTIGIITYEIESTKEQFATDDAIIRYLESQGCNVIYTTNEVCRADVDYLTKDGEVLVDAMISLPKFSLGNPQEEGVEYLKYYNVPVLKGILDSFTTVDEYYNSTHGVDPLSLAMSVTMPEIDGCIDYIFIAGRNETSDSELVLYEPIQEQVEWLCDRAIGQAELGRTNNSDKKITILYWNHDGGKESIGSTYLDIGSSFTLILEEMQAEGYDIGNSTIPDGDEFYDLFIASRNVGAWAPGELEKVVESGNAILLPLDDYLEWYNNDSYVPASVRDEVEGTWGEAPGEIMTYTNNTTGEQFFVIPTVQMGNINFIPQPTKAFMSSEALIYHDTSIPLTHQYLAVYFWINHVFDADAIVHFGTHGSQEWSGGKEVGIWRYDYPALCVEDTPVIYPYIMDNVGEGSQAKHRGNAVLVDYLTPAIVEAGLYGDLADMHEKIHNYEDAISNNNTNMSALYRDTLIELYENNSMEYDLNVTTEELQNMSDEDFGFFMSNNVHNYLHELQSMLMPYGVHTFGVAPEGEELICMIKSMLRDDFIEHIYAVIPEEEGDEEDREDLANEYAYDLINATVIDGTDVSVAQMEILNLTDTNVTADLNTGLEYAANLANTTQEITNFMRALNAEFIEPAPGNDPVRNPSALPTGRNFYGFDQRKFPDAETMVYGYELAGQLLTTYNASHGTYPDKVSYTLWAIETFRHHGVMEAQIYAMLGVKPVSDGVTIVNFTVIPVEELGRPRIDVLVQSSGLYRDTFPFQLETIDKAIRLVAELNESYEDNYVKMHSDQMEAQLLELNYTEEEADFLSKCRIFSEATGNYGNGMDDAIEASNTWENESKLADFFISTTSHIYGADVWGDKYEDVFTMNLMDLDACVHSDSTNLYGIIDNDDYYAYLGGLALTVRVLTGETPEEYIANLENVADMKIISLNEAYRTELRSRYLNPLWIEGMMEADYAGAFSMMKFTEYLWGWDVTNPDMVTDADWNTVYDVYINDKYDMGLDEFLMTENPYQFQAMTARMMETARKDYWNADDAVLENLANEFIQSVVDYGVTCCHHTCGNLELNEWAVAHSSLDEETLKEYERLYEEATYKDIDVSSETGTTVTDSSSEPDTYSKVYSGNESVVEAVNATNATVITNTTMTEDAAPSVGSDGGRSSTSSSSSSSSESSSSSTSKTQKAYEVTMNDEPETSETSGTTVIAIIGAIGMTGLVGVGYFKQNPEVFTNIINALKLLRRK</sequence>
<dbReference type="GeneID" id="4928583"/>
<keyword evidence="2" id="KW-1133">Transmembrane helix</keyword>
<dbReference type="OrthoDB" id="192131at2157"/>
<evidence type="ECO:0000256" key="1">
    <source>
        <dbReference type="SAM" id="MobiDB-lite"/>
    </source>
</evidence>
<evidence type="ECO:0000313" key="5">
    <source>
        <dbReference type="Proteomes" id="UP000000253"/>
    </source>
</evidence>
<dbReference type="EC" id="6.6.1.2" evidence="4"/>
<dbReference type="STRING" id="402880.MmarC5_0820"/>
<feature type="region of interest" description="Disordered" evidence="1">
    <location>
        <begin position="1599"/>
        <end position="1620"/>
    </location>
</feature>
<dbReference type="RefSeq" id="WP_011868584.1">
    <property type="nucleotide sequence ID" value="NC_009135.1"/>
</dbReference>
<dbReference type="PANTHER" id="PTHR44119">
    <property type="entry name" value="MAGNESIUM-CHELATASE SUBUNIT CHLH, CHLOROPLASTIC"/>
    <property type="match status" value="1"/>
</dbReference>
<protein>
    <submittedName>
        <fullName evidence="4">Cobaltochelatase CobN subunit</fullName>
        <ecNumber evidence="4">6.6.1.2</ecNumber>
    </submittedName>
</protein>
<dbReference type="GO" id="GO:0051116">
    <property type="term" value="F:cobaltochelatase activity"/>
    <property type="evidence" value="ECO:0007669"/>
    <property type="project" value="UniProtKB-EC"/>
</dbReference>